<feature type="region of interest" description="Disordered" evidence="3">
    <location>
        <begin position="1"/>
        <end position="136"/>
    </location>
</feature>
<dbReference type="PROSITE" id="PS50102">
    <property type="entry name" value="RRM"/>
    <property type="match status" value="1"/>
</dbReference>
<dbReference type="KEGG" id="dqu:106747548"/>
<dbReference type="InterPro" id="IPR050441">
    <property type="entry name" value="RBM"/>
</dbReference>
<feature type="region of interest" description="Disordered" evidence="3">
    <location>
        <begin position="220"/>
        <end position="286"/>
    </location>
</feature>
<dbReference type="OrthoDB" id="439808at2759"/>
<dbReference type="Gene3D" id="3.30.70.330">
    <property type="match status" value="1"/>
</dbReference>
<evidence type="ECO:0000259" key="4">
    <source>
        <dbReference type="PROSITE" id="PS50102"/>
    </source>
</evidence>
<feature type="compositionally biased region" description="Basic residues" evidence="3">
    <location>
        <begin position="82"/>
        <end position="102"/>
    </location>
</feature>
<dbReference type="CDD" id="cd12363">
    <property type="entry name" value="RRM_TRA2"/>
    <property type="match status" value="1"/>
</dbReference>
<dbReference type="GeneID" id="106747548"/>
<dbReference type="InterPro" id="IPR035979">
    <property type="entry name" value="RBD_domain_sf"/>
</dbReference>
<gene>
    <name evidence="6" type="primary">LOC106747548</name>
</gene>
<feature type="compositionally biased region" description="Basic residues" evidence="3">
    <location>
        <begin position="113"/>
        <end position="128"/>
    </location>
</feature>
<dbReference type="Pfam" id="PF00076">
    <property type="entry name" value="RRM_1"/>
    <property type="match status" value="1"/>
</dbReference>
<organism evidence="5 6">
    <name type="scientific">Dinoponera quadriceps</name>
    <name type="common">South American ant</name>
    <dbReference type="NCBI Taxonomy" id="609295"/>
    <lineage>
        <taxon>Eukaryota</taxon>
        <taxon>Metazoa</taxon>
        <taxon>Ecdysozoa</taxon>
        <taxon>Arthropoda</taxon>
        <taxon>Hexapoda</taxon>
        <taxon>Insecta</taxon>
        <taxon>Pterygota</taxon>
        <taxon>Neoptera</taxon>
        <taxon>Endopterygota</taxon>
        <taxon>Hymenoptera</taxon>
        <taxon>Apocrita</taxon>
        <taxon>Aculeata</taxon>
        <taxon>Formicoidea</taxon>
        <taxon>Formicidae</taxon>
        <taxon>Ponerinae</taxon>
        <taxon>Ponerini</taxon>
        <taxon>Dinoponera</taxon>
    </lineage>
</organism>
<feature type="compositionally biased region" description="Basic and acidic residues" evidence="3">
    <location>
        <begin position="65"/>
        <end position="81"/>
    </location>
</feature>
<evidence type="ECO:0000313" key="5">
    <source>
        <dbReference type="Proteomes" id="UP000515204"/>
    </source>
</evidence>
<dbReference type="AlphaFoldDB" id="A0A6P3XRI1"/>
<keyword evidence="5" id="KW-1185">Reference proteome</keyword>
<dbReference type="Proteomes" id="UP000515204">
    <property type="component" value="Unplaced"/>
</dbReference>
<dbReference type="RefSeq" id="XP_014480659.1">
    <property type="nucleotide sequence ID" value="XM_014625173.1"/>
</dbReference>
<dbReference type="SMART" id="SM00360">
    <property type="entry name" value="RRM"/>
    <property type="match status" value="1"/>
</dbReference>
<feature type="compositionally biased region" description="Basic residues" evidence="3">
    <location>
        <begin position="34"/>
        <end position="64"/>
    </location>
</feature>
<dbReference type="PANTHER" id="PTHR48034">
    <property type="entry name" value="TRANSFORMER-2 SEX-DETERMINING PROTEIN-RELATED"/>
    <property type="match status" value="1"/>
</dbReference>
<keyword evidence="1 2" id="KW-0694">RNA-binding</keyword>
<evidence type="ECO:0000256" key="1">
    <source>
        <dbReference type="ARBA" id="ARBA00022884"/>
    </source>
</evidence>
<evidence type="ECO:0000313" key="6">
    <source>
        <dbReference type="RefSeq" id="XP_014480659.1"/>
    </source>
</evidence>
<dbReference type="SUPFAM" id="SSF54928">
    <property type="entry name" value="RNA-binding domain, RBD"/>
    <property type="match status" value="1"/>
</dbReference>
<accession>A0A6P3XRI1</accession>
<name>A0A6P3XRI1_DINQU</name>
<feature type="compositionally biased region" description="Basic and acidic residues" evidence="3">
    <location>
        <begin position="233"/>
        <end position="248"/>
    </location>
</feature>
<feature type="domain" description="RRM" evidence="4">
    <location>
        <begin position="138"/>
        <end position="216"/>
    </location>
</feature>
<protein>
    <submittedName>
        <fullName evidence="6">Transformer-2 protein homolog alpha-like isoform X1</fullName>
    </submittedName>
</protein>
<sequence length="286" mass="33156">MTLACYLQRSASRSASPRRPKTADGGIRDTRSYSRSRKSHERKGSHRVVKYSRSRSRSVSRGRKSYRDSKYARVGHHDSSRSRSRSPYRGGRYSHSRSRSYSRSRYSNERVVYRSRSRSPMSSRRRHVGDRNNPSPSRCLGVFGMSIFTTEQQIRNIFSKYGPVEQVQVVIDAKTGRSRGFCFVYFESSEDAKVAKEHCTGMDIDGRLIRVDFSITKRAHTPTPGIYMGKPTHLHDKSGDGSRRRENNYRGNCRRSPSPHYSRRRSRYDRSRSRSYTPRFESRGIG</sequence>
<dbReference type="InterPro" id="IPR000504">
    <property type="entry name" value="RRM_dom"/>
</dbReference>
<proteinExistence type="predicted"/>
<dbReference type="InterPro" id="IPR012677">
    <property type="entry name" value="Nucleotide-bd_a/b_plait_sf"/>
</dbReference>
<reference evidence="6" key="1">
    <citation type="submission" date="2025-08" db="UniProtKB">
        <authorList>
            <consortium name="RefSeq"/>
        </authorList>
    </citation>
    <scope>IDENTIFICATION</scope>
</reference>
<evidence type="ECO:0000256" key="3">
    <source>
        <dbReference type="SAM" id="MobiDB-lite"/>
    </source>
</evidence>
<evidence type="ECO:0000256" key="2">
    <source>
        <dbReference type="PROSITE-ProRule" id="PRU00176"/>
    </source>
</evidence>
<dbReference type="GO" id="GO:0003723">
    <property type="term" value="F:RNA binding"/>
    <property type="evidence" value="ECO:0007669"/>
    <property type="project" value="UniProtKB-UniRule"/>
</dbReference>